<gene>
    <name evidence="1" type="ORF">SAMN02746065_1204</name>
</gene>
<reference evidence="1 2" key="1">
    <citation type="submission" date="2017-04" db="EMBL/GenBank/DDBJ databases">
        <authorList>
            <person name="Afonso C.L."/>
            <person name="Miller P.J."/>
            <person name="Scott M.A."/>
            <person name="Spackman E."/>
            <person name="Goraichik I."/>
            <person name="Dimitrov K.M."/>
            <person name="Suarez D.L."/>
            <person name="Swayne D.E."/>
        </authorList>
    </citation>
    <scope>NUCLEOTIDE SEQUENCE [LARGE SCALE GENOMIC DNA]</scope>
    <source>
        <strain evidence="1 2">DSM 3385</strain>
    </source>
</reference>
<organism evidence="1 2">
    <name type="scientific">Desulfocicer vacuolatum DSM 3385</name>
    <dbReference type="NCBI Taxonomy" id="1121400"/>
    <lineage>
        <taxon>Bacteria</taxon>
        <taxon>Pseudomonadati</taxon>
        <taxon>Thermodesulfobacteriota</taxon>
        <taxon>Desulfobacteria</taxon>
        <taxon>Desulfobacterales</taxon>
        <taxon>Desulfobacteraceae</taxon>
        <taxon>Desulfocicer</taxon>
    </lineage>
</organism>
<evidence type="ECO:0000313" key="2">
    <source>
        <dbReference type="Proteomes" id="UP000192418"/>
    </source>
</evidence>
<evidence type="ECO:0000313" key="1">
    <source>
        <dbReference type="EMBL" id="SMD00177.1"/>
    </source>
</evidence>
<dbReference type="STRING" id="1121400.SAMN02746065_1204"/>
<name>A0A1W2DRU3_9BACT</name>
<accession>A0A1W2DRU3</accession>
<dbReference type="AlphaFoldDB" id="A0A1W2DRU3"/>
<keyword evidence="2" id="KW-1185">Reference proteome</keyword>
<sequence>MDSFHLLTSVTELDKGIIRGTAAFIDQPAFVVMESLAQLGALHVRWLCDFSKHAFLLKVEHFFLPGESRISGTLELSGKLVVRSQTAFSYDLTASGICEAPLMGRFFFSVKEYDDTFKKEILKTRYKELFQCLKSASGIV</sequence>
<dbReference type="EMBL" id="FWXY01000020">
    <property type="protein sequence ID" value="SMD00177.1"/>
    <property type="molecule type" value="Genomic_DNA"/>
</dbReference>
<dbReference type="Proteomes" id="UP000192418">
    <property type="component" value="Unassembled WGS sequence"/>
</dbReference>
<evidence type="ECO:0008006" key="3">
    <source>
        <dbReference type="Google" id="ProtNLM"/>
    </source>
</evidence>
<protein>
    <recommendedName>
        <fullName evidence="3">Thioesterase</fullName>
    </recommendedName>
</protein>
<proteinExistence type="predicted"/>